<feature type="transmembrane region" description="Helical" evidence="6">
    <location>
        <begin position="440"/>
        <end position="460"/>
    </location>
</feature>
<feature type="transmembrane region" description="Helical" evidence="6">
    <location>
        <begin position="250"/>
        <end position="269"/>
    </location>
</feature>
<feature type="transmembrane region" description="Helical" evidence="6">
    <location>
        <begin position="170"/>
        <end position="191"/>
    </location>
</feature>
<reference evidence="8 9" key="1">
    <citation type="journal article" date="2016" name="Nat. Commun.">
        <title>Thousands of microbial genomes shed light on interconnected biogeochemical processes in an aquifer system.</title>
        <authorList>
            <person name="Anantharaman K."/>
            <person name="Brown C.T."/>
            <person name="Hug L.A."/>
            <person name="Sharon I."/>
            <person name="Castelle C.J."/>
            <person name="Probst A.J."/>
            <person name="Thomas B.C."/>
            <person name="Singh A."/>
            <person name="Wilkins M.J."/>
            <person name="Karaoz U."/>
            <person name="Brodie E.L."/>
            <person name="Williams K.H."/>
            <person name="Hubbard S.S."/>
            <person name="Banfield J.F."/>
        </authorList>
    </citation>
    <scope>NUCLEOTIDE SEQUENCE [LARGE SCALE GENOMIC DNA]</scope>
</reference>
<feature type="domain" description="O-antigen ligase-related" evidence="7">
    <location>
        <begin position="209"/>
        <end position="363"/>
    </location>
</feature>
<feature type="transmembrane region" description="Helical" evidence="6">
    <location>
        <begin position="12"/>
        <end position="35"/>
    </location>
</feature>
<dbReference type="Proteomes" id="UP000177797">
    <property type="component" value="Unassembled WGS sequence"/>
</dbReference>
<feature type="transmembrane region" description="Helical" evidence="6">
    <location>
        <begin position="71"/>
        <end position="89"/>
    </location>
</feature>
<keyword evidence="3 6" id="KW-1133">Transmembrane helix</keyword>
<dbReference type="Gene3D" id="1.25.40.10">
    <property type="entry name" value="Tetratricopeptide repeat domain"/>
    <property type="match status" value="1"/>
</dbReference>
<feature type="transmembrane region" description="Helical" evidence="6">
    <location>
        <begin position="394"/>
        <end position="420"/>
    </location>
</feature>
<feature type="transmembrane region" description="Helical" evidence="6">
    <location>
        <begin position="223"/>
        <end position="243"/>
    </location>
</feature>
<accession>A0A1G2NEX3</accession>
<feature type="transmembrane region" description="Helical" evidence="6">
    <location>
        <begin position="131"/>
        <end position="150"/>
    </location>
</feature>
<dbReference type="InterPro" id="IPR011990">
    <property type="entry name" value="TPR-like_helical_dom_sf"/>
</dbReference>
<protein>
    <recommendedName>
        <fullName evidence="7">O-antigen ligase-related domain-containing protein</fullName>
    </recommendedName>
</protein>
<feature type="repeat" description="TPR" evidence="5">
    <location>
        <begin position="581"/>
        <end position="614"/>
    </location>
</feature>
<dbReference type="PANTHER" id="PTHR37422:SF13">
    <property type="entry name" value="LIPOPOLYSACCHARIDE BIOSYNTHESIS PROTEIN PA4999-RELATED"/>
    <property type="match status" value="1"/>
</dbReference>
<dbReference type="GO" id="GO:0016020">
    <property type="term" value="C:membrane"/>
    <property type="evidence" value="ECO:0007669"/>
    <property type="project" value="UniProtKB-SubCell"/>
</dbReference>
<feature type="transmembrane region" description="Helical" evidence="6">
    <location>
        <begin position="105"/>
        <end position="124"/>
    </location>
</feature>
<evidence type="ECO:0000256" key="1">
    <source>
        <dbReference type="ARBA" id="ARBA00004141"/>
    </source>
</evidence>
<comment type="caution">
    <text evidence="8">The sequence shown here is derived from an EMBL/GenBank/DDBJ whole genome shotgun (WGS) entry which is preliminary data.</text>
</comment>
<dbReference type="PROSITE" id="PS50005">
    <property type="entry name" value="TPR"/>
    <property type="match status" value="1"/>
</dbReference>
<dbReference type="PANTHER" id="PTHR37422">
    <property type="entry name" value="TEICHURONIC ACID BIOSYNTHESIS PROTEIN TUAE"/>
    <property type="match status" value="1"/>
</dbReference>
<evidence type="ECO:0000313" key="9">
    <source>
        <dbReference type="Proteomes" id="UP000177797"/>
    </source>
</evidence>
<comment type="subcellular location">
    <subcellularLocation>
        <location evidence="1">Membrane</location>
        <topology evidence="1">Multi-pass membrane protein</topology>
    </subcellularLocation>
</comment>
<dbReference type="InterPro" id="IPR007016">
    <property type="entry name" value="O-antigen_ligase-rel_domated"/>
</dbReference>
<organism evidence="8 9">
    <name type="scientific">Candidatus Taylorbacteria bacterium RIFCSPLOWO2_01_FULL_48_100</name>
    <dbReference type="NCBI Taxonomy" id="1802322"/>
    <lineage>
        <taxon>Bacteria</taxon>
        <taxon>Candidatus Tayloriibacteriota</taxon>
    </lineage>
</organism>
<dbReference type="AlphaFoldDB" id="A0A1G2NEX3"/>
<evidence type="ECO:0000256" key="5">
    <source>
        <dbReference type="PROSITE-ProRule" id="PRU00339"/>
    </source>
</evidence>
<dbReference type="SUPFAM" id="SSF48452">
    <property type="entry name" value="TPR-like"/>
    <property type="match status" value="1"/>
</dbReference>
<dbReference type="EMBL" id="MHSA01000011">
    <property type="protein sequence ID" value="OHA34606.1"/>
    <property type="molecule type" value="Genomic_DNA"/>
</dbReference>
<feature type="transmembrane region" description="Helical" evidence="6">
    <location>
        <begin position="41"/>
        <end position="59"/>
    </location>
</feature>
<dbReference type="Pfam" id="PF04932">
    <property type="entry name" value="Wzy_C"/>
    <property type="match status" value="1"/>
</dbReference>
<evidence type="ECO:0000259" key="7">
    <source>
        <dbReference type="Pfam" id="PF04932"/>
    </source>
</evidence>
<feature type="transmembrane region" description="Helical" evidence="6">
    <location>
        <begin position="198"/>
        <end position="217"/>
    </location>
</feature>
<gene>
    <name evidence="8" type="ORF">A2938_03600</name>
</gene>
<keyword evidence="5" id="KW-0802">TPR repeat</keyword>
<evidence type="ECO:0000313" key="8">
    <source>
        <dbReference type="EMBL" id="OHA34606.1"/>
    </source>
</evidence>
<proteinExistence type="predicted"/>
<keyword evidence="2 6" id="KW-0812">Transmembrane</keyword>
<evidence type="ECO:0000256" key="6">
    <source>
        <dbReference type="SAM" id="Phobius"/>
    </source>
</evidence>
<evidence type="ECO:0000256" key="4">
    <source>
        <dbReference type="ARBA" id="ARBA00023136"/>
    </source>
</evidence>
<dbReference type="InterPro" id="IPR019734">
    <property type="entry name" value="TPR_rpt"/>
</dbReference>
<evidence type="ECO:0000256" key="2">
    <source>
        <dbReference type="ARBA" id="ARBA00022692"/>
    </source>
</evidence>
<dbReference type="InterPro" id="IPR051533">
    <property type="entry name" value="WaaL-like"/>
</dbReference>
<evidence type="ECO:0000256" key="3">
    <source>
        <dbReference type="ARBA" id="ARBA00022989"/>
    </source>
</evidence>
<feature type="transmembrane region" description="Helical" evidence="6">
    <location>
        <begin position="350"/>
        <end position="374"/>
    </location>
</feature>
<name>A0A1G2NEX3_9BACT</name>
<keyword evidence="4 6" id="KW-0472">Membrane</keyword>
<sequence>MAISFEKVLRFTSLGALFAALLVPLYVSGELFFPFISGKNFAFRILIEIAFAAWLVLAFRNPSYRPRKSWLMWSILFFVAALGVSVILAEDPYKSFWSNFERMEGFIGIAHFALAFLVAGSVFRAADWRRFVLGSLGVNVFILGYALLQFSGILSINQGGVRVDATLGNAIYLGVYALFHIFFSILAAYNARKEGRSVWLIGCFAALAFGNVVLVFLSATRSIVLGLFAAFVVSSLFLVFSRAAPRRTRMVGAVGLVLAALAVGGFFAAREITVLRNHPMFGRILSISFVNDDAAARFTIWNIALKGFAERPLFGWGQEGFSFPFSKHYDPSLYGREQWFDRAHNTYLDWLVAAGIFGFLAYLALWISAGRAVFRRDRFSPAERALFAGFGAAYAVNSIFVFDNGVSYFLLCMLLAYIHFRETEGAAPLFSTTAILQNGALARAFAPTVLIILSVSLYWFNARPAYAGAMLLNALHPHPDGPLENLAIFRRALALNSFATAEIREQLAQVTTAVAQIADVPVAVKQEFLALAASELDKEIKKRPADARYYTFMGALLDAFHLYEQGFPYWKEGLARSPKKQMLLFQIGTNRFNAGKLEDAAAYFRDAYLLNPNNHEAVIVYASVLIYAGDKETEQKVLATPSYAQNSSDDVRLVTAYETVGRISDAITLIMRRLEREPNNKTFQQKLEQLEKLKR</sequence>